<evidence type="ECO:0000256" key="3">
    <source>
        <dbReference type="SAM" id="Phobius"/>
    </source>
</evidence>
<organism evidence="4 5">
    <name type="scientific">Ganoderma sinense ZZ0214-1</name>
    <dbReference type="NCBI Taxonomy" id="1077348"/>
    <lineage>
        <taxon>Eukaryota</taxon>
        <taxon>Fungi</taxon>
        <taxon>Dikarya</taxon>
        <taxon>Basidiomycota</taxon>
        <taxon>Agaricomycotina</taxon>
        <taxon>Agaricomycetes</taxon>
        <taxon>Polyporales</taxon>
        <taxon>Polyporaceae</taxon>
        <taxon>Ganoderma</taxon>
    </lineage>
</organism>
<comment type="subcellular location">
    <subcellularLocation>
        <location evidence="1">Membrane</location>
        <topology evidence="1">Multi-pass membrane protein</topology>
    </subcellularLocation>
</comment>
<keyword evidence="3" id="KW-0812">Transmembrane</keyword>
<dbReference type="Proteomes" id="UP000230002">
    <property type="component" value="Unassembled WGS sequence"/>
</dbReference>
<dbReference type="Pfam" id="PF07690">
    <property type="entry name" value="MFS_1"/>
    <property type="match status" value="1"/>
</dbReference>
<evidence type="ECO:0000313" key="5">
    <source>
        <dbReference type="Proteomes" id="UP000230002"/>
    </source>
</evidence>
<dbReference type="AlphaFoldDB" id="A0A2G8RNP0"/>
<dbReference type="InterPro" id="IPR050327">
    <property type="entry name" value="Proton-linked_MCT"/>
</dbReference>
<feature type="transmembrane region" description="Helical" evidence="3">
    <location>
        <begin position="58"/>
        <end position="79"/>
    </location>
</feature>
<comment type="similarity">
    <text evidence="2">Belongs to the major facilitator superfamily. Monocarboxylate porter (TC 2.A.1.13) family.</text>
</comment>
<dbReference type="EMBL" id="AYKW01000068">
    <property type="protein sequence ID" value="PIL23134.1"/>
    <property type="molecule type" value="Genomic_DNA"/>
</dbReference>
<feature type="transmembrane region" description="Helical" evidence="3">
    <location>
        <begin position="20"/>
        <end position="46"/>
    </location>
</feature>
<proteinExistence type="inferred from homology"/>
<reference evidence="4 5" key="1">
    <citation type="journal article" date="2015" name="Sci. Rep.">
        <title>Chromosome-level genome map provides insights into diverse defense mechanisms in the medicinal fungus Ganoderma sinense.</title>
        <authorList>
            <person name="Zhu Y."/>
            <person name="Xu J."/>
            <person name="Sun C."/>
            <person name="Zhou S."/>
            <person name="Xu H."/>
            <person name="Nelson D.R."/>
            <person name="Qian J."/>
            <person name="Song J."/>
            <person name="Luo H."/>
            <person name="Xiang L."/>
            <person name="Li Y."/>
            <person name="Xu Z."/>
            <person name="Ji A."/>
            <person name="Wang L."/>
            <person name="Lu S."/>
            <person name="Hayward A."/>
            <person name="Sun W."/>
            <person name="Li X."/>
            <person name="Schwartz D.C."/>
            <person name="Wang Y."/>
            <person name="Chen S."/>
        </authorList>
    </citation>
    <scope>NUCLEOTIDE SEQUENCE [LARGE SCALE GENOMIC DNA]</scope>
    <source>
        <strain evidence="4 5">ZZ0214-1</strain>
    </source>
</reference>
<feature type="transmembrane region" description="Helical" evidence="3">
    <location>
        <begin position="253"/>
        <end position="275"/>
    </location>
</feature>
<dbReference type="PANTHER" id="PTHR11360">
    <property type="entry name" value="MONOCARBOXYLATE TRANSPORTER"/>
    <property type="match status" value="1"/>
</dbReference>
<evidence type="ECO:0000256" key="1">
    <source>
        <dbReference type="ARBA" id="ARBA00004141"/>
    </source>
</evidence>
<feature type="transmembrane region" description="Helical" evidence="3">
    <location>
        <begin position="196"/>
        <end position="216"/>
    </location>
</feature>
<dbReference type="InterPro" id="IPR011701">
    <property type="entry name" value="MFS"/>
</dbReference>
<dbReference type="PANTHER" id="PTHR11360:SF284">
    <property type="entry name" value="EG:103B4.3 PROTEIN-RELATED"/>
    <property type="match status" value="1"/>
</dbReference>
<gene>
    <name evidence="4" type="ORF">GSI_14443</name>
</gene>
<dbReference type="InterPro" id="IPR036259">
    <property type="entry name" value="MFS_trans_sf"/>
</dbReference>
<accession>A0A2G8RNP0</accession>
<feature type="transmembrane region" description="Helical" evidence="3">
    <location>
        <begin position="135"/>
        <end position="157"/>
    </location>
</feature>
<keyword evidence="5" id="KW-1185">Reference proteome</keyword>
<protein>
    <submittedName>
        <fullName evidence="4">MFS general substrate transporter</fullName>
    </submittedName>
</protein>
<keyword evidence="3" id="KW-0472">Membrane</keyword>
<dbReference type="STRING" id="1077348.A0A2G8RNP0"/>
<dbReference type="SUPFAM" id="SSF103473">
    <property type="entry name" value="MFS general substrate transporter"/>
    <property type="match status" value="1"/>
</dbReference>
<evidence type="ECO:0000313" key="4">
    <source>
        <dbReference type="EMBL" id="PIL23134.1"/>
    </source>
</evidence>
<comment type="caution">
    <text evidence="4">The sequence shown here is derived from an EMBL/GenBank/DDBJ whole genome shotgun (WGS) entry which is preliminary data.</text>
</comment>
<dbReference type="GO" id="GO:0016020">
    <property type="term" value="C:membrane"/>
    <property type="evidence" value="ECO:0007669"/>
    <property type="project" value="UniProtKB-SubCell"/>
</dbReference>
<evidence type="ECO:0000256" key="2">
    <source>
        <dbReference type="ARBA" id="ARBA00006727"/>
    </source>
</evidence>
<dbReference type="OrthoDB" id="6509908at2759"/>
<dbReference type="GO" id="GO:0022857">
    <property type="term" value="F:transmembrane transporter activity"/>
    <property type="evidence" value="ECO:0007669"/>
    <property type="project" value="InterPro"/>
</dbReference>
<name>A0A2G8RNP0_9APHY</name>
<feature type="transmembrane region" description="Helical" evidence="3">
    <location>
        <begin position="222"/>
        <end position="241"/>
    </location>
</feature>
<keyword evidence="3" id="KW-1133">Transmembrane helix</keyword>
<feature type="transmembrane region" description="Helical" evidence="3">
    <location>
        <begin position="91"/>
        <end position="111"/>
    </location>
</feature>
<sequence>MRYTVGLLTGRLFDKGHLRLPVFIASALFVAWFGIGLTSGVFFTMINMTMAHWFKKRLGLAYAFMYAGAGIGGCVFPVAFKTLVQRMSFPWAMRILAFITLVLLAVTNLTIARRLPPKPDRVPVINISEFKNRTYSLYVVSLFMNALALFTVLTYIITSAVKAGIGSNMSFDLLSIMNATSTLGRWTGGYLADRPLTVLTSAALMSAILTFGWPFATNVPGFAVVAALAGLSTGAIIATLVHPFTRMGPVSDVGVRIGMGLTIMSVGILAGPPIAGAIVDATGSFRNVGLYAGPVGDYYVRCEAVNCRDRSGRLDVDYTAAIQ</sequence>
<dbReference type="Gene3D" id="1.20.1250.20">
    <property type="entry name" value="MFS general substrate transporter like domains"/>
    <property type="match status" value="2"/>
</dbReference>